<organism evidence="2 3">
    <name type="scientific">Trypanosoma conorhini</name>
    <dbReference type="NCBI Taxonomy" id="83891"/>
    <lineage>
        <taxon>Eukaryota</taxon>
        <taxon>Discoba</taxon>
        <taxon>Euglenozoa</taxon>
        <taxon>Kinetoplastea</taxon>
        <taxon>Metakinetoplastina</taxon>
        <taxon>Trypanosomatida</taxon>
        <taxon>Trypanosomatidae</taxon>
        <taxon>Trypanosoma</taxon>
    </lineage>
</organism>
<gene>
    <name evidence="2" type="ORF">Tco025E_08349</name>
</gene>
<dbReference type="RefSeq" id="XP_029224694.1">
    <property type="nucleotide sequence ID" value="XM_029375199.1"/>
</dbReference>
<dbReference type="AlphaFoldDB" id="A0A422NB27"/>
<dbReference type="SUPFAM" id="SSF53822">
    <property type="entry name" value="Periplasmic binding protein-like I"/>
    <property type="match status" value="1"/>
</dbReference>
<keyword evidence="2" id="KW-0675">Receptor</keyword>
<name>A0A422NB27_9TRYP</name>
<proteinExistence type="predicted"/>
<dbReference type="Pfam" id="PF25495">
    <property type="entry name" value="Peripla_BP_A-cyclase_1"/>
    <property type="match status" value="1"/>
</dbReference>
<reference evidence="2 3" key="1">
    <citation type="journal article" date="2018" name="BMC Genomics">
        <title>Genomic comparison of Trypanosoma conorhini and Trypanosoma rangeli to Trypanosoma cruzi strains of high and low virulence.</title>
        <authorList>
            <person name="Bradwell K.R."/>
            <person name="Koparde V.N."/>
            <person name="Matveyev A.V."/>
            <person name="Serrano M.G."/>
            <person name="Alves J.M."/>
            <person name="Parikh H."/>
            <person name="Huang B."/>
            <person name="Lee V."/>
            <person name="Espinosa-Alvarez O."/>
            <person name="Ortiz P.A."/>
            <person name="Costa-Martins A.G."/>
            <person name="Teixeira M.M."/>
            <person name="Buck G.A."/>
        </authorList>
    </citation>
    <scope>NUCLEOTIDE SEQUENCE [LARGE SCALE GENOMIC DNA]</scope>
    <source>
        <strain evidence="2 3">025E</strain>
    </source>
</reference>
<dbReference type="EMBL" id="MKKU01000760">
    <property type="protein sequence ID" value="RNF02678.1"/>
    <property type="molecule type" value="Genomic_DNA"/>
</dbReference>
<feature type="domain" description="Receptor-type adenylate cyclase GRESAG 4.1/3 periplasmic binding protein-like" evidence="1">
    <location>
        <begin position="173"/>
        <end position="316"/>
    </location>
</feature>
<dbReference type="InterPro" id="IPR028082">
    <property type="entry name" value="Peripla_BP_I"/>
</dbReference>
<sequence length="498" mass="54836">MAVCWGRRGCCAQLGLRPPAAAPCLLFLVVVVLPLLLLLALPCAGAQTAAARKVVKVVAFRFSFQILDDFSRNIVAGLNASLHSRNFIVEDDVRVEIVLQNTTFATYPSDLSAVLRDNNDIYAVVGHCGDRLLENIKGALAQENVVAFAPFTGSSVVRGWNPNVYFLRADPGAELLALLRYAVTELQVLRLGFMYLQDVSYGDREYEQAERVLSAMGYALSGVFTVKSAVQGGADPTEFDDAWERFAATRPQAVIVFGSPIADTMKFIRRMLTDARTAGAYLLVPSALQDVLLSNWRAVVDNGSAKFVPGQVITTGTNPLAKDARYDAIRRFQAVMREYLKNSGQRDYNDTEHFLNNDGDGELMVDGWIAGEVLAQALSNPKWVKDRNSFKASLFNQRRYVVNDLVIGDFGGECEGAAASQGATCRCNQGGRTVYMKRLVQDYRAEGLDGGTFVLPFSECQASNLKLRGFLVGIFFRLRIFHGLRALLCSWKLPCMTK</sequence>
<dbReference type="GeneID" id="40321960"/>
<dbReference type="FunFam" id="3.40.50.2300:FF:000162">
    <property type="entry name" value="Receptor-type adenylate cyclase GRESAG 4, putative"/>
    <property type="match status" value="1"/>
</dbReference>
<evidence type="ECO:0000313" key="2">
    <source>
        <dbReference type="EMBL" id="RNF02678.1"/>
    </source>
</evidence>
<accession>A0A422NB27</accession>
<comment type="caution">
    <text evidence="2">The sequence shown here is derived from an EMBL/GenBank/DDBJ whole genome shotgun (WGS) entry which is preliminary data.</text>
</comment>
<dbReference type="Gene3D" id="3.40.50.2300">
    <property type="match status" value="1"/>
</dbReference>
<evidence type="ECO:0000259" key="1">
    <source>
        <dbReference type="Pfam" id="PF25495"/>
    </source>
</evidence>
<dbReference type="Proteomes" id="UP000284403">
    <property type="component" value="Unassembled WGS sequence"/>
</dbReference>
<evidence type="ECO:0000313" key="3">
    <source>
        <dbReference type="Proteomes" id="UP000284403"/>
    </source>
</evidence>
<keyword evidence="3" id="KW-1185">Reference proteome</keyword>
<dbReference type="InterPro" id="IPR057399">
    <property type="entry name" value="GRESAG4.1/3_peripasmic_1"/>
</dbReference>
<protein>
    <submittedName>
        <fullName evidence="2">Receptor-type adenylate cyclase</fullName>
    </submittedName>
</protein>
<dbReference type="OrthoDB" id="252581at2759"/>